<protein>
    <recommendedName>
        <fullName evidence="6">Ribonuclease D</fullName>
        <shortName evidence="6">RNase D</shortName>
        <ecNumber evidence="6">3.1.13.5</ecNumber>
    </recommendedName>
</protein>
<dbReference type="SUPFAM" id="SSF47819">
    <property type="entry name" value="HRDC-like"/>
    <property type="match status" value="2"/>
</dbReference>
<comment type="catalytic activity">
    <reaction evidence="6">
        <text>Exonucleolytic cleavage that removes extra residues from the 3'-terminus of tRNA to produce 5'-mononucleotides.</text>
        <dbReference type="EC" id="3.1.13.5"/>
    </reaction>
</comment>
<dbReference type="PROSITE" id="PS50967">
    <property type="entry name" value="HRDC"/>
    <property type="match status" value="1"/>
</dbReference>
<dbReference type="Pfam" id="PF01612">
    <property type="entry name" value="DNA_pol_A_exo1"/>
    <property type="match status" value="1"/>
</dbReference>
<dbReference type="InterPro" id="IPR010997">
    <property type="entry name" value="HRDC-like_sf"/>
</dbReference>
<dbReference type="NCBIfam" id="TIGR01388">
    <property type="entry name" value="rnd"/>
    <property type="match status" value="1"/>
</dbReference>
<dbReference type="AlphaFoldDB" id="A0A1T0A7L1"/>
<dbReference type="SUPFAM" id="SSF53098">
    <property type="entry name" value="Ribonuclease H-like"/>
    <property type="match status" value="1"/>
</dbReference>
<dbReference type="Proteomes" id="UP000662736">
    <property type="component" value="Chromosome"/>
</dbReference>
<gene>
    <name evidence="6 8" type="primary">rnd</name>
    <name evidence="8" type="ORF">J1G54_06010</name>
</gene>
<keyword evidence="3 6" id="KW-0540">Nuclease</keyword>
<evidence type="ECO:0000256" key="3">
    <source>
        <dbReference type="ARBA" id="ARBA00022722"/>
    </source>
</evidence>
<evidence type="ECO:0000256" key="2">
    <source>
        <dbReference type="ARBA" id="ARBA00022694"/>
    </source>
</evidence>
<sequence>MNKYIEYQWVDDNPSLAQMCLQVAEQSVIALDTEFVRTRTYYPKLGLIQLFDGKQVYLIDPLSITDFSSFTALLTNENVLKVLHACSEDLEVFQHYFKQLPQPMLDTQVMAGFVGIGISIGFAKLALHYLEVELDKGASRTDWLSRPLSEIQLQYACADVWYLLTIYHKLAEDLAKTPWQTAVVEECATLLAKRQIVEDPNKAYKEISNAWQLNQQELAILQILAKWRIEEAEKRDLALNFIIKEQSLLQIAKLQPKHTSILLEFMHPNEVRIHGKKILWLVELGKQILPENYPPVIRRLVDEAGYKTTFKRLQKRLAEVCPENLAIELLASKRQLNQLFKWYRNGQDRQKLPELLCGWREQFGNKLLTEIDLSK</sequence>
<dbReference type="RefSeq" id="WP_078208576.1">
    <property type="nucleotide sequence ID" value="NZ_CBCRUP010000045.1"/>
</dbReference>
<dbReference type="PANTHER" id="PTHR47649:SF1">
    <property type="entry name" value="RIBONUCLEASE D"/>
    <property type="match status" value="1"/>
</dbReference>
<accession>A0A1T0A7L1</accession>
<keyword evidence="2 6" id="KW-0819">tRNA processing</keyword>
<dbReference type="InterPro" id="IPR051086">
    <property type="entry name" value="RNase_D-like"/>
</dbReference>
<evidence type="ECO:0000256" key="1">
    <source>
        <dbReference type="ARBA" id="ARBA00022490"/>
    </source>
</evidence>
<dbReference type="InterPro" id="IPR012337">
    <property type="entry name" value="RNaseH-like_sf"/>
</dbReference>
<dbReference type="InterPro" id="IPR002121">
    <property type="entry name" value="HRDC_dom"/>
</dbReference>
<dbReference type="GO" id="GO:0005737">
    <property type="term" value="C:cytoplasm"/>
    <property type="evidence" value="ECO:0007669"/>
    <property type="project" value="UniProtKB-SubCell"/>
</dbReference>
<keyword evidence="5 6" id="KW-0269">Exonuclease</keyword>
<dbReference type="GO" id="GO:0042780">
    <property type="term" value="P:tRNA 3'-end processing"/>
    <property type="evidence" value="ECO:0007669"/>
    <property type="project" value="UniProtKB-UniRule"/>
</dbReference>
<dbReference type="InterPro" id="IPR006292">
    <property type="entry name" value="RNase_D"/>
</dbReference>
<dbReference type="InterPro" id="IPR036397">
    <property type="entry name" value="RNaseH_sf"/>
</dbReference>
<keyword evidence="4 6" id="KW-0378">Hydrolase</keyword>
<dbReference type="GO" id="GO:0008408">
    <property type="term" value="F:3'-5' exonuclease activity"/>
    <property type="evidence" value="ECO:0007669"/>
    <property type="project" value="InterPro"/>
</dbReference>
<dbReference type="InterPro" id="IPR044876">
    <property type="entry name" value="HRDC_dom_sf"/>
</dbReference>
<dbReference type="GO" id="GO:0000166">
    <property type="term" value="F:nucleotide binding"/>
    <property type="evidence" value="ECO:0007669"/>
    <property type="project" value="InterPro"/>
</dbReference>
<dbReference type="Gene3D" id="1.10.150.80">
    <property type="entry name" value="HRDC domain"/>
    <property type="match status" value="2"/>
</dbReference>
<proteinExistence type="inferred from homology"/>
<evidence type="ECO:0000313" key="9">
    <source>
        <dbReference type="Proteomes" id="UP000662736"/>
    </source>
</evidence>
<dbReference type="GO" id="GO:0003676">
    <property type="term" value="F:nucleic acid binding"/>
    <property type="evidence" value="ECO:0007669"/>
    <property type="project" value="InterPro"/>
</dbReference>
<reference evidence="8" key="1">
    <citation type="submission" date="2021-03" db="EMBL/GenBank/DDBJ databases">
        <title>Characterization of a novel Integrative Conjugative Element in Glaesserella parasuis.</title>
        <authorList>
            <person name="Hu G."/>
            <person name="Sun H."/>
        </authorList>
    </citation>
    <scope>NUCLEOTIDE SEQUENCE</scope>
    <source>
        <strain evidence="8">GHP1807</strain>
    </source>
</reference>
<dbReference type="Pfam" id="PF21293">
    <property type="entry name" value="RNAseD_HRDC_C"/>
    <property type="match status" value="1"/>
</dbReference>
<evidence type="ECO:0000259" key="7">
    <source>
        <dbReference type="PROSITE" id="PS50967"/>
    </source>
</evidence>
<dbReference type="EC" id="3.1.13.5" evidence="6"/>
<dbReference type="EMBL" id="CP071491">
    <property type="protein sequence ID" value="QSX18055.1"/>
    <property type="molecule type" value="Genomic_DNA"/>
</dbReference>
<comment type="function">
    <text evidence="6">Exonuclease involved in the 3' processing of various precursor tRNAs. Initiates hydrolysis at the 3'-terminus of an RNA molecule and releases 5'-mononucleotides.</text>
</comment>
<comment type="cofactor">
    <cofactor evidence="6">
        <name>a divalent metal cation</name>
        <dbReference type="ChEBI" id="CHEBI:60240"/>
    </cofactor>
</comment>
<feature type="domain" description="HRDC" evidence="7">
    <location>
        <begin position="214"/>
        <end position="292"/>
    </location>
</feature>
<keyword evidence="1 6" id="KW-0963">Cytoplasm</keyword>
<dbReference type="CDD" id="cd06142">
    <property type="entry name" value="RNaseD_exo"/>
    <property type="match status" value="1"/>
</dbReference>
<dbReference type="HAMAP" id="MF_01899">
    <property type="entry name" value="RNase_D"/>
    <property type="match status" value="1"/>
</dbReference>
<evidence type="ECO:0000256" key="4">
    <source>
        <dbReference type="ARBA" id="ARBA00022801"/>
    </source>
</evidence>
<name>A0A1T0A7L1_GLAPU</name>
<evidence type="ECO:0000256" key="6">
    <source>
        <dbReference type="HAMAP-Rule" id="MF_01899"/>
    </source>
</evidence>
<dbReference type="SMART" id="SM00474">
    <property type="entry name" value="35EXOc"/>
    <property type="match status" value="1"/>
</dbReference>
<organism evidence="8 9">
    <name type="scientific">Glaesserella parasuis</name>
    <name type="common">Haemophilus parasuis</name>
    <dbReference type="NCBI Taxonomy" id="738"/>
    <lineage>
        <taxon>Bacteria</taxon>
        <taxon>Pseudomonadati</taxon>
        <taxon>Pseudomonadota</taxon>
        <taxon>Gammaproteobacteria</taxon>
        <taxon>Pasteurellales</taxon>
        <taxon>Pasteurellaceae</taxon>
        <taxon>Glaesserella</taxon>
    </lineage>
</organism>
<evidence type="ECO:0000256" key="5">
    <source>
        <dbReference type="ARBA" id="ARBA00022839"/>
    </source>
</evidence>
<dbReference type="Gene3D" id="3.30.420.10">
    <property type="entry name" value="Ribonuclease H-like superfamily/Ribonuclease H"/>
    <property type="match status" value="1"/>
</dbReference>
<dbReference type="InterPro" id="IPR002562">
    <property type="entry name" value="3'-5'_exonuclease_dom"/>
</dbReference>
<comment type="subcellular location">
    <subcellularLocation>
        <location evidence="6">Cytoplasm</location>
    </subcellularLocation>
</comment>
<dbReference type="Pfam" id="PF00570">
    <property type="entry name" value="HRDC"/>
    <property type="match status" value="1"/>
</dbReference>
<evidence type="ECO:0000313" key="8">
    <source>
        <dbReference type="EMBL" id="QSX18055.1"/>
    </source>
</evidence>
<dbReference type="GO" id="GO:0033890">
    <property type="term" value="F:ribonuclease D activity"/>
    <property type="evidence" value="ECO:0007669"/>
    <property type="project" value="UniProtKB-UniRule"/>
</dbReference>
<dbReference type="PANTHER" id="PTHR47649">
    <property type="entry name" value="RIBONUCLEASE D"/>
    <property type="match status" value="1"/>
</dbReference>
<comment type="similarity">
    <text evidence="6">Belongs to the RNase D family.</text>
</comment>
<dbReference type="InterPro" id="IPR048579">
    <property type="entry name" value="RNAseD_HRDC_C"/>
</dbReference>